<sequence length="327" mass="35732">MVAEVERYLPEQARERTRAVEPAMAVARWRTMYAPYVRVVDVPDSWGASDPNVQAVARVDADDVPLARLAFALARSPADSDHGRADSRDTGCYVLAEDPHLTSHGFGEKDRLPLLLAAANEGELNLIARAAAIPLATAELLLVGAVRGFQKLPVIAQTGLVAASGFLVYHWAHDPERPGRLTQVFDVVTDLAALTIPPLQTMYERSYENTPLWEARAVRAASERGLGEQVARTLAVAPDGGMLAREIARDLQVPGSLRARTALVREELTSCTAFCQASRGRWRLGQRLVDHEPEVPARLIADRLHRAHRRSSITPGAITAENPRRAG</sequence>
<evidence type="ECO:0000313" key="1">
    <source>
        <dbReference type="EMBL" id="GAA1657302.1"/>
    </source>
</evidence>
<keyword evidence="2" id="KW-1185">Reference proteome</keyword>
<protein>
    <submittedName>
        <fullName evidence="1">Uncharacterized protein</fullName>
    </submittedName>
</protein>
<name>A0ABN2FS89_9ACTN</name>
<evidence type="ECO:0000313" key="2">
    <source>
        <dbReference type="Proteomes" id="UP001500618"/>
    </source>
</evidence>
<dbReference type="Proteomes" id="UP001500618">
    <property type="component" value="Unassembled WGS sequence"/>
</dbReference>
<gene>
    <name evidence="1" type="ORF">GCM10009765_03520</name>
</gene>
<proteinExistence type="predicted"/>
<comment type="caution">
    <text evidence="1">The sequence shown here is derived from an EMBL/GenBank/DDBJ whole genome shotgun (WGS) entry which is preliminary data.</text>
</comment>
<reference evidence="1 2" key="1">
    <citation type="journal article" date="2019" name="Int. J. Syst. Evol. Microbiol.">
        <title>The Global Catalogue of Microorganisms (GCM) 10K type strain sequencing project: providing services to taxonomists for standard genome sequencing and annotation.</title>
        <authorList>
            <consortium name="The Broad Institute Genomics Platform"/>
            <consortium name="The Broad Institute Genome Sequencing Center for Infectious Disease"/>
            <person name="Wu L."/>
            <person name="Ma J."/>
        </authorList>
    </citation>
    <scope>NUCLEOTIDE SEQUENCE [LARGE SCALE GENOMIC DNA]</scope>
    <source>
        <strain evidence="1 2">JCM 14718</strain>
    </source>
</reference>
<dbReference type="EMBL" id="BAAANY010000001">
    <property type="protein sequence ID" value="GAA1657302.1"/>
    <property type="molecule type" value="Genomic_DNA"/>
</dbReference>
<dbReference type="RefSeq" id="WP_344306457.1">
    <property type="nucleotide sequence ID" value="NZ_BAAANY010000001.1"/>
</dbReference>
<accession>A0ABN2FS89</accession>
<organism evidence="1 2">
    <name type="scientific">Fodinicola feengrottensis</name>
    <dbReference type="NCBI Taxonomy" id="435914"/>
    <lineage>
        <taxon>Bacteria</taxon>
        <taxon>Bacillati</taxon>
        <taxon>Actinomycetota</taxon>
        <taxon>Actinomycetes</taxon>
        <taxon>Mycobacteriales</taxon>
        <taxon>Fodinicola</taxon>
    </lineage>
</organism>